<feature type="transmembrane region" description="Helical" evidence="5">
    <location>
        <begin position="277"/>
        <end position="294"/>
    </location>
</feature>
<reference evidence="7 8" key="1">
    <citation type="submission" date="2019-02" db="EMBL/GenBank/DDBJ databases">
        <title>Genome sequencing of the rare red list fungi Phlebia centrifuga.</title>
        <authorList>
            <person name="Buettner E."/>
            <person name="Kellner H."/>
        </authorList>
    </citation>
    <scope>NUCLEOTIDE SEQUENCE [LARGE SCALE GENOMIC DNA]</scope>
    <source>
        <strain evidence="7 8">DSM 108282</strain>
    </source>
</reference>
<proteinExistence type="predicted"/>
<feature type="transmembrane region" description="Helical" evidence="5">
    <location>
        <begin position="90"/>
        <end position="107"/>
    </location>
</feature>
<feature type="transmembrane region" description="Helical" evidence="5">
    <location>
        <begin position="119"/>
        <end position="139"/>
    </location>
</feature>
<dbReference type="InterPro" id="IPR005829">
    <property type="entry name" value="Sugar_transporter_CS"/>
</dbReference>
<evidence type="ECO:0000313" key="8">
    <source>
        <dbReference type="Proteomes" id="UP000309038"/>
    </source>
</evidence>
<dbReference type="Gene3D" id="1.20.1250.20">
    <property type="entry name" value="MFS general substrate transporter like domains"/>
    <property type="match status" value="1"/>
</dbReference>
<keyword evidence="4 5" id="KW-0472">Membrane</keyword>
<keyword evidence="3 5" id="KW-1133">Transmembrane helix</keyword>
<dbReference type="PROSITE" id="PS50850">
    <property type="entry name" value="MFS"/>
    <property type="match status" value="1"/>
</dbReference>
<sequence length="317" mass="33361">MVQPAITVGSVPPLSPALKSVIQLDITAVDPSQLGEHAGDQDSRSARKGFNFWMVFVAICVSLFLSALELTAVSTALPTIIHDLNGKEDFVWIASAYGLASTALLPASGGLAEIFGRRTAMLIALGLFSLGSALCGAARNMGWLIAARTVQGAGGGGILSLSSIILSDLVTLKERGLYNGMIGMTWSCAASIGPLVGGALAQGGNWRWLFYLNLPVAGLASVLVLMCLKLRTPPGTLHEKLGRMDWIGNAIIMSSSSACVIALTWGGVKYPWTSPHILVPLILGLLGMCFFVFYEAQFAKEPLLPISLLSNRTSVSG</sequence>
<keyword evidence="2 5" id="KW-0812">Transmembrane</keyword>
<feature type="transmembrane region" description="Helical" evidence="5">
    <location>
        <begin position="177"/>
        <end position="196"/>
    </location>
</feature>
<dbReference type="EMBL" id="SGPJ01000688">
    <property type="protein sequence ID" value="THG93354.1"/>
    <property type="molecule type" value="Genomic_DNA"/>
</dbReference>
<feature type="transmembrane region" description="Helical" evidence="5">
    <location>
        <begin position="208"/>
        <end position="226"/>
    </location>
</feature>
<dbReference type="SUPFAM" id="SSF103473">
    <property type="entry name" value="MFS general substrate transporter"/>
    <property type="match status" value="1"/>
</dbReference>
<gene>
    <name evidence="7" type="ORF">EW026_g7860</name>
</gene>
<evidence type="ECO:0000256" key="5">
    <source>
        <dbReference type="SAM" id="Phobius"/>
    </source>
</evidence>
<feature type="transmembrane region" description="Helical" evidence="5">
    <location>
        <begin position="246"/>
        <end position="265"/>
    </location>
</feature>
<dbReference type="Pfam" id="PF07690">
    <property type="entry name" value="MFS_1"/>
    <property type="match status" value="1"/>
</dbReference>
<accession>A0A4S4K6F6</accession>
<evidence type="ECO:0000256" key="2">
    <source>
        <dbReference type="ARBA" id="ARBA00022692"/>
    </source>
</evidence>
<keyword evidence="8" id="KW-1185">Reference proteome</keyword>
<evidence type="ECO:0000259" key="6">
    <source>
        <dbReference type="PROSITE" id="PS50850"/>
    </source>
</evidence>
<evidence type="ECO:0000256" key="3">
    <source>
        <dbReference type="ARBA" id="ARBA00022989"/>
    </source>
</evidence>
<dbReference type="InterPro" id="IPR036259">
    <property type="entry name" value="MFS_trans_sf"/>
</dbReference>
<comment type="subcellular location">
    <subcellularLocation>
        <location evidence="1">Membrane</location>
        <topology evidence="1">Multi-pass membrane protein</topology>
    </subcellularLocation>
</comment>
<evidence type="ECO:0000256" key="4">
    <source>
        <dbReference type="ARBA" id="ARBA00023136"/>
    </source>
</evidence>
<evidence type="ECO:0000256" key="1">
    <source>
        <dbReference type="ARBA" id="ARBA00004141"/>
    </source>
</evidence>
<dbReference type="PRINTS" id="PR01036">
    <property type="entry name" value="TCRTETB"/>
</dbReference>
<feature type="transmembrane region" description="Helical" evidence="5">
    <location>
        <begin position="145"/>
        <end position="165"/>
    </location>
</feature>
<evidence type="ECO:0000313" key="7">
    <source>
        <dbReference type="EMBL" id="THG93354.1"/>
    </source>
</evidence>
<protein>
    <recommendedName>
        <fullName evidence="6">Major facilitator superfamily (MFS) profile domain-containing protein</fullName>
    </recommendedName>
</protein>
<comment type="caution">
    <text evidence="7">The sequence shown here is derived from an EMBL/GenBank/DDBJ whole genome shotgun (WGS) entry which is preliminary data.</text>
</comment>
<dbReference type="GO" id="GO:0022857">
    <property type="term" value="F:transmembrane transporter activity"/>
    <property type="evidence" value="ECO:0007669"/>
    <property type="project" value="InterPro"/>
</dbReference>
<organism evidence="7 8">
    <name type="scientific">Hermanssonia centrifuga</name>
    <dbReference type="NCBI Taxonomy" id="98765"/>
    <lineage>
        <taxon>Eukaryota</taxon>
        <taxon>Fungi</taxon>
        <taxon>Dikarya</taxon>
        <taxon>Basidiomycota</taxon>
        <taxon>Agaricomycotina</taxon>
        <taxon>Agaricomycetes</taxon>
        <taxon>Polyporales</taxon>
        <taxon>Meruliaceae</taxon>
        <taxon>Hermanssonia</taxon>
    </lineage>
</organism>
<dbReference type="Proteomes" id="UP000309038">
    <property type="component" value="Unassembled WGS sequence"/>
</dbReference>
<feature type="transmembrane region" description="Helical" evidence="5">
    <location>
        <begin position="50"/>
        <end position="70"/>
    </location>
</feature>
<dbReference type="GO" id="GO:0005886">
    <property type="term" value="C:plasma membrane"/>
    <property type="evidence" value="ECO:0007669"/>
    <property type="project" value="TreeGrafter"/>
</dbReference>
<dbReference type="AlphaFoldDB" id="A0A4S4K6F6"/>
<dbReference type="InterPro" id="IPR020846">
    <property type="entry name" value="MFS_dom"/>
</dbReference>
<dbReference type="InterPro" id="IPR011701">
    <property type="entry name" value="MFS"/>
</dbReference>
<dbReference type="PANTHER" id="PTHR23501:SF102">
    <property type="entry name" value="DRUG TRANSPORTER, PUTATIVE (AFU_ORTHOLOGUE AFUA_3G08530)-RELATED"/>
    <property type="match status" value="1"/>
</dbReference>
<dbReference type="PROSITE" id="PS00216">
    <property type="entry name" value="SUGAR_TRANSPORT_1"/>
    <property type="match status" value="1"/>
</dbReference>
<name>A0A4S4K6F6_9APHY</name>
<feature type="domain" description="Major facilitator superfamily (MFS) profile" evidence="6">
    <location>
        <begin position="55"/>
        <end position="317"/>
    </location>
</feature>
<dbReference type="PANTHER" id="PTHR23501">
    <property type="entry name" value="MAJOR FACILITATOR SUPERFAMILY"/>
    <property type="match status" value="1"/>
</dbReference>